<keyword evidence="2" id="KW-0539">Nucleus</keyword>
<dbReference type="Gene3D" id="3.70.10.10">
    <property type="match status" value="1"/>
</dbReference>
<protein>
    <submittedName>
        <fullName evidence="3">Fe/Mn superoxide dismutase, putative</fullName>
    </submittedName>
</protein>
<dbReference type="PANTHER" id="PTHR12900:SF0">
    <property type="entry name" value="CHECKPOINT PROTEIN"/>
    <property type="match status" value="1"/>
</dbReference>
<evidence type="ECO:0000256" key="2">
    <source>
        <dbReference type="ARBA" id="ARBA00023242"/>
    </source>
</evidence>
<dbReference type="GO" id="GO:0006289">
    <property type="term" value="P:nucleotide-excision repair"/>
    <property type="evidence" value="ECO:0007669"/>
    <property type="project" value="TreeGrafter"/>
</dbReference>
<evidence type="ECO:0000256" key="1">
    <source>
        <dbReference type="ARBA" id="ARBA00004123"/>
    </source>
</evidence>
<dbReference type="GO" id="GO:0031573">
    <property type="term" value="P:mitotic intra-S DNA damage checkpoint signaling"/>
    <property type="evidence" value="ECO:0007669"/>
    <property type="project" value="TreeGrafter"/>
</dbReference>
<dbReference type="GO" id="GO:0035861">
    <property type="term" value="C:site of double-strand break"/>
    <property type="evidence" value="ECO:0007669"/>
    <property type="project" value="TreeGrafter"/>
</dbReference>
<dbReference type="GO" id="GO:0044778">
    <property type="term" value="P:meiotic DNA integrity checkpoint signaling"/>
    <property type="evidence" value="ECO:0007669"/>
    <property type="project" value="TreeGrafter"/>
</dbReference>
<name>L0AYQ7_THEEQ</name>
<dbReference type="EMBL" id="CP001670">
    <property type="protein sequence ID" value="AFZ80727.1"/>
    <property type="molecule type" value="Genomic_DNA"/>
</dbReference>
<dbReference type="OrthoDB" id="364872at2759"/>
<evidence type="ECO:0000313" key="3">
    <source>
        <dbReference type="EMBL" id="AFZ80727.1"/>
    </source>
</evidence>
<dbReference type="Pfam" id="PF04005">
    <property type="entry name" value="Hus1"/>
    <property type="match status" value="1"/>
</dbReference>
<dbReference type="VEuPathDB" id="PiroplasmaDB:BEWA_001340"/>
<reference evidence="3 4" key="1">
    <citation type="journal article" date="2012" name="BMC Genomics">
        <title>Comparative genomic analysis and phylogenetic position of Theileria equi.</title>
        <authorList>
            <person name="Kappmeyer L.S."/>
            <person name="Thiagarajan M."/>
            <person name="Herndon D.R."/>
            <person name="Ramsay J.D."/>
            <person name="Caler E."/>
            <person name="Djikeng A."/>
            <person name="Gillespie J.J."/>
            <person name="Lau A.O."/>
            <person name="Roalson E.H."/>
            <person name="Silva J.C."/>
            <person name="Silva M.G."/>
            <person name="Suarez C.E."/>
            <person name="Ueti M.W."/>
            <person name="Nene V.M."/>
            <person name="Mealey R.H."/>
            <person name="Knowles D.P."/>
            <person name="Brayton K.A."/>
        </authorList>
    </citation>
    <scope>NUCLEOTIDE SEQUENCE [LARGE SCALE GENOMIC DNA]</scope>
    <source>
        <strain evidence="3 4">WA</strain>
    </source>
</reference>
<keyword evidence="4" id="KW-1185">Reference proteome</keyword>
<dbReference type="AlphaFoldDB" id="L0AYQ7"/>
<proteinExistence type="predicted"/>
<evidence type="ECO:0000313" key="4">
    <source>
        <dbReference type="Proteomes" id="UP000031512"/>
    </source>
</evidence>
<dbReference type="GO" id="GO:0030896">
    <property type="term" value="C:checkpoint clamp complex"/>
    <property type="evidence" value="ECO:0007669"/>
    <property type="project" value="InterPro"/>
</dbReference>
<dbReference type="KEGG" id="beq:BEWA_001340"/>
<dbReference type="GeneID" id="15806280"/>
<dbReference type="GO" id="GO:0033314">
    <property type="term" value="P:mitotic DNA replication checkpoint signaling"/>
    <property type="evidence" value="ECO:0007669"/>
    <property type="project" value="TreeGrafter"/>
</dbReference>
<organism evidence="3 4">
    <name type="scientific">Theileria equi strain WA</name>
    <dbReference type="NCBI Taxonomy" id="1537102"/>
    <lineage>
        <taxon>Eukaryota</taxon>
        <taxon>Sar</taxon>
        <taxon>Alveolata</taxon>
        <taxon>Apicomplexa</taxon>
        <taxon>Aconoidasida</taxon>
        <taxon>Piroplasmida</taxon>
        <taxon>Theileriidae</taxon>
        <taxon>Theileria</taxon>
    </lineage>
</organism>
<sequence>MKFSANLNIHGLQHFVECLLCLNKLCKELSSTSLPYLKLTHDRISIIIKTNGLIDSYLEIDSTELFQCPFVLESQTNNVIVLEVDITSLYDALNSATRSEHITIKLIKYVLPSLKSPRYRGGFLSVKFTDPIYPTIVITLDVPVNPINEDINRNSVIPVIPPCSWNIGLSKLQSITYFLESVYKIGNDLVEFQVIRNRYTQNDAVSVDGSVFYSSTLKLRSFGNIADLETIFHGLHIFSSLPGLRNVCNTKLCRPRTYSRRK</sequence>
<accession>L0AYQ7</accession>
<dbReference type="eggNOG" id="ENOG502QZG1">
    <property type="taxonomic scope" value="Eukaryota"/>
</dbReference>
<dbReference type="RefSeq" id="XP_004830393.1">
    <property type="nucleotide sequence ID" value="XM_004830336.1"/>
</dbReference>
<dbReference type="PANTHER" id="PTHR12900">
    <property type="entry name" value="MITOTIC AND DNA DAMAGE CHECKPOINT PROTEIN HUS1"/>
    <property type="match status" value="1"/>
</dbReference>
<gene>
    <name evidence="3" type="ORF">BEWA_001340</name>
</gene>
<dbReference type="STRING" id="1537102.L0AYQ7"/>
<dbReference type="GO" id="GO:0000724">
    <property type="term" value="P:double-strand break repair via homologous recombination"/>
    <property type="evidence" value="ECO:0007669"/>
    <property type="project" value="TreeGrafter"/>
</dbReference>
<comment type="subcellular location">
    <subcellularLocation>
        <location evidence="1">Nucleus</location>
    </subcellularLocation>
</comment>
<dbReference type="GO" id="GO:0000723">
    <property type="term" value="P:telomere maintenance"/>
    <property type="evidence" value="ECO:0007669"/>
    <property type="project" value="TreeGrafter"/>
</dbReference>
<dbReference type="Proteomes" id="UP000031512">
    <property type="component" value="Chromosome 3"/>
</dbReference>
<dbReference type="InterPro" id="IPR007150">
    <property type="entry name" value="HUS1/Mec3"/>
</dbReference>